<dbReference type="Pfam" id="PF00534">
    <property type="entry name" value="Glycos_transf_1"/>
    <property type="match status" value="1"/>
</dbReference>
<sequence>MRRSLRPGDRAPDHATAPEPTSEPPVRRRDPVPELSPPPDVLHVVLVEGIPMEFGGRTASILAKCRTLYEQGGVRSVVLVRNHAHTLPRAVEGMRRRGQLAEGVEIRWLMDAYPDGTEPVQPPPPTRETPADLEARGWVRHGRALVLREGGVNREVRRFRDGALEHVDSYDADGRRVRREEYDDTGRLRRTLRWEPDVTTPVEQVFHRRSGASMYALTLAPPHGARGRPREVSVTLFDEAGEVEATHEGSLTPVVHRALDELTAGRPTVLAVEARQVDRDVFGYRRDHVRTCVVAHNSHLRTASSPTDDLRGSFRRLFRHLDAVDAMVFLTDSQRADAEALLGRRDTFWVMPHAAPGTATHVDVERDPRLVIMMGRLAGQKRTDHGIRAFARVLEQVPDARLQIFGEGVRRAELQQLVDELGVGGSVTLEGFTQQPGREYRRATLCLQSSLFEGAPMVFVEALRQACPIVSYDIRYGPADIVDHGVNGFLVPDGDIEGLAARTVQVLQDPDLARRLSQGCAGVDERFGQEAFAARWFHLFRTLHPDLPAAGRG</sequence>
<dbReference type="PANTHER" id="PTHR12526">
    <property type="entry name" value="GLYCOSYLTRANSFERASE"/>
    <property type="match status" value="1"/>
</dbReference>
<keyword evidence="1" id="KW-0808">Transferase</keyword>
<accession>A0A0W8I8X7</accession>
<protein>
    <recommendedName>
        <fullName evidence="3">Glycosyl transferase family 1 domain-containing protein</fullName>
    </recommendedName>
</protein>
<organism evidence="4 5">
    <name type="scientific">Serinicoccus chungangensis</name>
    <dbReference type="NCBI Taxonomy" id="767452"/>
    <lineage>
        <taxon>Bacteria</taxon>
        <taxon>Bacillati</taxon>
        <taxon>Actinomycetota</taxon>
        <taxon>Actinomycetes</taxon>
        <taxon>Micrococcales</taxon>
        <taxon>Ornithinimicrobiaceae</taxon>
        <taxon>Serinicoccus</taxon>
    </lineage>
</organism>
<proteinExistence type="predicted"/>
<evidence type="ECO:0000259" key="3">
    <source>
        <dbReference type="Pfam" id="PF00534"/>
    </source>
</evidence>
<keyword evidence="5" id="KW-1185">Reference proteome</keyword>
<comment type="caution">
    <text evidence="4">The sequence shown here is derived from an EMBL/GenBank/DDBJ whole genome shotgun (WGS) entry which is preliminary data.</text>
</comment>
<dbReference type="GO" id="GO:0016757">
    <property type="term" value="F:glycosyltransferase activity"/>
    <property type="evidence" value="ECO:0007669"/>
    <property type="project" value="InterPro"/>
</dbReference>
<gene>
    <name evidence="4" type="ORF">AVL62_05505</name>
</gene>
<dbReference type="PANTHER" id="PTHR12526:SF630">
    <property type="entry name" value="GLYCOSYLTRANSFERASE"/>
    <property type="match status" value="1"/>
</dbReference>
<feature type="compositionally biased region" description="Basic and acidic residues" evidence="2">
    <location>
        <begin position="1"/>
        <end position="13"/>
    </location>
</feature>
<dbReference type="Gene3D" id="3.40.50.2000">
    <property type="entry name" value="Glycogen Phosphorylase B"/>
    <property type="match status" value="2"/>
</dbReference>
<dbReference type="InterPro" id="IPR001296">
    <property type="entry name" value="Glyco_trans_1"/>
</dbReference>
<name>A0A0W8I8X7_9MICO</name>
<dbReference type="AlphaFoldDB" id="A0A0W8I8X7"/>
<evidence type="ECO:0000313" key="5">
    <source>
        <dbReference type="Proteomes" id="UP000054837"/>
    </source>
</evidence>
<dbReference type="EMBL" id="LQBL01000022">
    <property type="protein sequence ID" value="KUG55746.1"/>
    <property type="molecule type" value="Genomic_DNA"/>
</dbReference>
<evidence type="ECO:0000256" key="1">
    <source>
        <dbReference type="ARBA" id="ARBA00022679"/>
    </source>
</evidence>
<dbReference type="STRING" id="767452.AVL62_05505"/>
<evidence type="ECO:0000256" key="2">
    <source>
        <dbReference type="SAM" id="MobiDB-lite"/>
    </source>
</evidence>
<feature type="region of interest" description="Disordered" evidence="2">
    <location>
        <begin position="1"/>
        <end position="39"/>
    </location>
</feature>
<feature type="domain" description="Glycosyl transferase family 1" evidence="3">
    <location>
        <begin position="366"/>
        <end position="518"/>
    </location>
</feature>
<dbReference type="Proteomes" id="UP000054837">
    <property type="component" value="Unassembled WGS sequence"/>
</dbReference>
<reference evidence="4 5" key="1">
    <citation type="submission" date="2015-12" db="EMBL/GenBank/DDBJ databases">
        <title>Serinicoccus chungangenesis strain CD08_5 genome sequencing and assembly.</title>
        <authorList>
            <person name="Chander A.M."/>
            <person name="Kaur G."/>
            <person name="Nair G.R."/>
            <person name="Dhawan D.K."/>
            <person name="Kochhar R.K."/>
            <person name="Mayilraj S."/>
            <person name="Bhadada S.K."/>
        </authorList>
    </citation>
    <scope>NUCLEOTIDE SEQUENCE [LARGE SCALE GENOMIC DNA]</scope>
    <source>
        <strain evidence="4 5">CD08_5</strain>
    </source>
</reference>
<dbReference type="SUPFAM" id="SSF53756">
    <property type="entry name" value="UDP-Glycosyltransferase/glycogen phosphorylase"/>
    <property type="match status" value="1"/>
</dbReference>
<evidence type="ECO:0000313" key="4">
    <source>
        <dbReference type="EMBL" id="KUG55746.1"/>
    </source>
</evidence>